<feature type="compositionally biased region" description="Basic and acidic residues" evidence="20">
    <location>
        <begin position="16"/>
        <end position="27"/>
    </location>
</feature>
<proteinExistence type="inferred from homology"/>
<evidence type="ECO:0000256" key="7">
    <source>
        <dbReference type="ARBA" id="ARBA00023242"/>
    </source>
</evidence>
<evidence type="ECO:0000259" key="21">
    <source>
        <dbReference type="Pfam" id="PF01416"/>
    </source>
</evidence>
<feature type="region of interest" description="Disordered" evidence="20">
    <location>
        <begin position="1"/>
        <end position="58"/>
    </location>
</feature>
<keyword evidence="6" id="KW-0413">Isomerase</keyword>
<dbReference type="InterPro" id="IPR020095">
    <property type="entry name" value="PsdUridine_synth_TruA_C"/>
</dbReference>
<dbReference type="FunFam" id="3.30.70.580:FF:000002">
    <property type="entry name" value="tRNA pseudouridine synthase"/>
    <property type="match status" value="1"/>
</dbReference>
<protein>
    <recommendedName>
        <fullName evidence="13">Pseudouridylate synthase 1 homolog</fullName>
        <ecNumber evidence="12">5.4.99.12</ecNumber>
    </recommendedName>
    <alternativeName>
        <fullName evidence="14">tRNA pseudouridine synthase 1</fullName>
    </alternativeName>
    <alternativeName>
        <fullName evidence="17">tRNA pseudouridine(38-40) synthase</fullName>
    </alternativeName>
    <alternativeName>
        <fullName evidence="15">tRNA pseudouridylate synthase I</fullName>
    </alternativeName>
    <alternativeName>
        <fullName evidence="16">tRNA-uridine isomerase I</fullName>
    </alternativeName>
</protein>
<dbReference type="EMBL" id="OC919812">
    <property type="protein sequence ID" value="CAD7651929.1"/>
    <property type="molecule type" value="Genomic_DNA"/>
</dbReference>
<evidence type="ECO:0000256" key="8">
    <source>
        <dbReference type="ARBA" id="ARBA00036943"/>
    </source>
</evidence>
<feature type="compositionally biased region" description="Polar residues" evidence="20">
    <location>
        <begin position="44"/>
        <end position="58"/>
    </location>
</feature>
<keyword evidence="7" id="KW-0539">Nucleus</keyword>
<dbReference type="GO" id="GO:0005634">
    <property type="term" value="C:nucleus"/>
    <property type="evidence" value="ECO:0007669"/>
    <property type="project" value="UniProtKB-SubCell"/>
</dbReference>
<keyword evidence="23" id="KW-1185">Reference proteome</keyword>
<comment type="subcellular location">
    <subcellularLocation>
        <location evidence="2">Nucleus</location>
    </subcellularLocation>
</comment>
<evidence type="ECO:0000256" key="12">
    <source>
        <dbReference type="ARBA" id="ARBA00066509"/>
    </source>
</evidence>
<dbReference type="InterPro" id="IPR041708">
    <property type="entry name" value="PUS1/PUS2-like"/>
</dbReference>
<evidence type="ECO:0000256" key="11">
    <source>
        <dbReference type="ARBA" id="ARBA00064589"/>
    </source>
</evidence>
<dbReference type="NCBIfam" id="TIGR00071">
    <property type="entry name" value="hisT_truA"/>
    <property type="match status" value="1"/>
</dbReference>
<dbReference type="EMBL" id="CAJPVJ010004987">
    <property type="protein sequence ID" value="CAG2169113.1"/>
    <property type="molecule type" value="Genomic_DNA"/>
</dbReference>
<dbReference type="GO" id="GO:0003723">
    <property type="term" value="F:RNA binding"/>
    <property type="evidence" value="ECO:0007669"/>
    <property type="project" value="InterPro"/>
</dbReference>
<name>A0A7R9QNG8_9ACAR</name>
<dbReference type="PANTHER" id="PTHR11142">
    <property type="entry name" value="PSEUDOURIDYLATE SYNTHASE"/>
    <property type="match status" value="1"/>
</dbReference>
<dbReference type="InterPro" id="IPR020097">
    <property type="entry name" value="PsdUridine_synth_TruA_a/b_dom"/>
</dbReference>
<evidence type="ECO:0000313" key="23">
    <source>
        <dbReference type="Proteomes" id="UP000728032"/>
    </source>
</evidence>
<sequence>MTTPLAESSPVAAVVDSRDDTDPKTDIDSGQSAAKRLKTDDNNGEPSSTANTGKDGVTQSALTAGADLKEGFKREKLRKWALLLSYCGHGYYGMQRQTKDAEFPTVEYRLFDALRKSGVINEEKFSTQHLCRFQRAARTDRGVSAIKQIVSLLLPVDFADHLDAVNGHLPDDIRLVDCLRVTKFFDAKNYCDGRTYSYLMPTYALCPIEANTCAAYRLAPDVRERFNETLRAYLGTHNYHNFTSGKAPTDPSAMRYIVSMECSEPFLMSAVEFVVVRVKGQSFMLHQIRKMIGLAIAVVRGIAGGETIVRAFGTTRIDIPKAPGLGLLLEEVHYDKYNDKYGGDGVHEPIVWEAKKAAIDEFKHKHIYPVIADTERQEMPMFEWLQTLVFHTYDEREQKANERLSEGVDVSERGALWRAHSNVLRVNQGNDGSCDEKAGGEETNGAAKGDDIPVVCN</sequence>
<organism evidence="22">
    <name type="scientific">Oppiella nova</name>
    <dbReference type="NCBI Taxonomy" id="334625"/>
    <lineage>
        <taxon>Eukaryota</taxon>
        <taxon>Metazoa</taxon>
        <taxon>Ecdysozoa</taxon>
        <taxon>Arthropoda</taxon>
        <taxon>Chelicerata</taxon>
        <taxon>Arachnida</taxon>
        <taxon>Acari</taxon>
        <taxon>Acariformes</taxon>
        <taxon>Sarcoptiformes</taxon>
        <taxon>Oribatida</taxon>
        <taxon>Brachypylina</taxon>
        <taxon>Oppioidea</taxon>
        <taxon>Oppiidae</taxon>
        <taxon>Oppiella</taxon>
    </lineage>
</organism>
<dbReference type="GO" id="GO:0160147">
    <property type="term" value="F:tRNA pseudouridine(38-40) synthase activity"/>
    <property type="evidence" value="ECO:0007669"/>
    <property type="project" value="UniProtKB-EC"/>
</dbReference>
<dbReference type="Proteomes" id="UP000728032">
    <property type="component" value="Unassembled WGS sequence"/>
</dbReference>
<dbReference type="PANTHER" id="PTHR11142:SF4">
    <property type="entry name" value="PSEUDOURIDYLATE SYNTHASE 1 HOMOLOG"/>
    <property type="match status" value="1"/>
</dbReference>
<evidence type="ECO:0000256" key="3">
    <source>
        <dbReference type="ARBA" id="ARBA00009375"/>
    </source>
</evidence>
<evidence type="ECO:0000313" key="22">
    <source>
        <dbReference type="EMBL" id="CAD7651929.1"/>
    </source>
</evidence>
<dbReference type="SUPFAM" id="SSF55120">
    <property type="entry name" value="Pseudouridine synthase"/>
    <property type="match status" value="1"/>
</dbReference>
<feature type="region of interest" description="Disordered" evidence="20">
    <location>
        <begin position="428"/>
        <end position="457"/>
    </location>
</feature>
<evidence type="ECO:0000256" key="19">
    <source>
        <dbReference type="PIRSR" id="PIRSR641708-2"/>
    </source>
</evidence>
<comment type="subunit">
    <text evidence="11">Monomer. Forms a complex with RARG and the SRA1 RNA in the nucleus.</text>
</comment>
<evidence type="ECO:0000256" key="6">
    <source>
        <dbReference type="ARBA" id="ARBA00023235"/>
    </source>
</evidence>
<evidence type="ECO:0000256" key="20">
    <source>
        <dbReference type="SAM" id="MobiDB-lite"/>
    </source>
</evidence>
<dbReference type="EC" id="5.4.99.12" evidence="12"/>
<accession>A0A7R9QNG8</accession>
<evidence type="ECO:0000256" key="15">
    <source>
        <dbReference type="ARBA" id="ARBA00079087"/>
    </source>
</evidence>
<dbReference type="CDD" id="cd02568">
    <property type="entry name" value="PseudoU_synth_PUS1_PUS2"/>
    <property type="match status" value="1"/>
</dbReference>
<gene>
    <name evidence="22" type="ORF">ONB1V03_LOCUS8597</name>
</gene>
<evidence type="ECO:0000256" key="2">
    <source>
        <dbReference type="ARBA" id="ARBA00004123"/>
    </source>
</evidence>
<dbReference type="InterPro" id="IPR001406">
    <property type="entry name" value="PsdUridine_synth_TruA"/>
</dbReference>
<evidence type="ECO:0000256" key="10">
    <source>
        <dbReference type="ARBA" id="ARBA00053709"/>
    </source>
</evidence>
<comment type="function">
    <text evidence="10">Pseudouridylate synthase that catalyzes pseudouridylation of tRNAs and mRNAs. Acts on positions 27/28 in the anticodon stem and also positions 34 and 36 in the anticodon of an intron containing tRNA. Also catalyzes pseudouridylation of mRNAs: mediates pseudouridylation of mRNAs with the consensus sequence 5'-UGUAG-3'. Acts as a regulator of pre-mRNA splicing by mediating pseudouridylation of pre-mRNAs at locations associated with alternatively spliced regions. Pseudouridylation of pre-mRNAs near splice sites directly regulates mRNA splicing and mRNA 3'-end processing. Involved in regulation of nuclear receptor activity through pseudouridylation of SRA1 mRNA.</text>
</comment>
<evidence type="ECO:0000256" key="9">
    <source>
        <dbReference type="ARBA" id="ARBA00052184"/>
    </source>
</evidence>
<feature type="binding site" evidence="19">
    <location>
        <position position="196"/>
    </location>
    <ligand>
        <name>substrate</name>
    </ligand>
</feature>
<dbReference type="InterPro" id="IPR020103">
    <property type="entry name" value="PsdUridine_synth_cat_dom_sf"/>
</dbReference>
<dbReference type="Pfam" id="PF01416">
    <property type="entry name" value="PseudoU_synth_1"/>
    <property type="match status" value="1"/>
</dbReference>
<comment type="catalytic activity">
    <reaction evidence="9">
        <text>uridine(38/39/40) in tRNA = pseudouridine(38/39/40) in tRNA</text>
        <dbReference type="Rhea" id="RHEA:22376"/>
        <dbReference type="Rhea" id="RHEA-COMP:10085"/>
        <dbReference type="Rhea" id="RHEA-COMP:10087"/>
        <dbReference type="ChEBI" id="CHEBI:65314"/>
        <dbReference type="ChEBI" id="CHEBI:65315"/>
        <dbReference type="EC" id="5.4.99.12"/>
    </reaction>
</comment>
<dbReference type="GO" id="GO:1990481">
    <property type="term" value="P:mRNA pseudouridine synthesis"/>
    <property type="evidence" value="ECO:0007669"/>
    <property type="project" value="TreeGrafter"/>
</dbReference>
<comment type="similarity">
    <text evidence="3">Belongs to the tRNA pseudouridine synthase TruA family.</text>
</comment>
<dbReference type="OrthoDB" id="10256309at2759"/>
<keyword evidence="5" id="KW-0819">tRNA processing</keyword>
<dbReference type="AlphaFoldDB" id="A0A7R9QNG8"/>
<comment type="catalytic activity">
    <reaction evidence="8">
        <text>a uridine in tRNA = a pseudouridine in tRNA</text>
        <dbReference type="Rhea" id="RHEA:54572"/>
        <dbReference type="Rhea" id="RHEA-COMP:13339"/>
        <dbReference type="Rhea" id="RHEA-COMP:13934"/>
        <dbReference type="ChEBI" id="CHEBI:65314"/>
        <dbReference type="ChEBI" id="CHEBI:65315"/>
    </reaction>
</comment>
<reference evidence="22" key="1">
    <citation type="submission" date="2020-11" db="EMBL/GenBank/DDBJ databases">
        <authorList>
            <person name="Tran Van P."/>
        </authorList>
    </citation>
    <scope>NUCLEOTIDE SEQUENCE</scope>
</reference>
<feature type="domain" description="Pseudouridine synthase I TruA alpha/beta" evidence="21">
    <location>
        <begin position="231"/>
        <end position="335"/>
    </location>
</feature>
<dbReference type="Gene3D" id="3.30.70.660">
    <property type="entry name" value="Pseudouridine synthase I, catalytic domain, C-terminal subdomain"/>
    <property type="match status" value="1"/>
</dbReference>
<dbReference type="InterPro" id="IPR020094">
    <property type="entry name" value="TruA/RsuA/RluB/E/F_N"/>
</dbReference>
<dbReference type="Gene3D" id="3.30.70.580">
    <property type="entry name" value="Pseudouridine synthase I, catalytic domain, N-terminal subdomain"/>
    <property type="match status" value="1"/>
</dbReference>
<evidence type="ECO:0000256" key="5">
    <source>
        <dbReference type="ARBA" id="ARBA00022694"/>
    </source>
</evidence>
<comment type="catalytic activity">
    <reaction evidence="1">
        <text>a uridine in mRNA = a pseudouridine in mRNA</text>
        <dbReference type="Rhea" id="RHEA:56644"/>
        <dbReference type="Rhea" id="RHEA-COMP:14658"/>
        <dbReference type="Rhea" id="RHEA-COMP:14659"/>
        <dbReference type="ChEBI" id="CHEBI:65314"/>
        <dbReference type="ChEBI" id="CHEBI:65315"/>
    </reaction>
</comment>
<evidence type="ECO:0000256" key="16">
    <source>
        <dbReference type="ARBA" id="ARBA00080849"/>
    </source>
</evidence>
<dbReference type="GO" id="GO:0031119">
    <property type="term" value="P:tRNA pseudouridine synthesis"/>
    <property type="evidence" value="ECO:0007669"/>
    <property type="project" value="InterPro"/>
</dbReference>
<dbReference type="FunFam" id="3.30.70.660:FF:000002">
    <property type="entry name" value="tRNA pseudouridine synthase"/>
    <property type="match status" value="1"/>
</dbReference>
<feature type="active site" description="Nucleophile" evidence="18">
    <location>
        <position position="140"/>
    </location>
</feature>
<evidence type="ECO:0000256" key="14">
    <source>
        <dbReference type="ARBA" id="ARBA00075153"/>
    </source>
</evidence>
<evidence type="ECO:0000256" key="17">
    <source>
        <dbReference type="ARBA" id="ARBA00081344"/>
    </source>
</evidence>
<evidence type="ECO:0000256" key="4">
    <source>
        <dbReference type="ARBA" id="ARBA00022664"/>
    </source>
</evidence>
<keyword evidence="4" id="KW-0507">mRNA processing</keyword>
<evidence type="ECO:0000256" key="1">
    <source>
        <dbReference type="ARBA" id="ARBA00001166"/>
    </source>
</evidence>
<evidence type="ECO:0000256" key="13">
    <source>
        <dbReference type="ARBA" id="ARBA00068582"/>
    </source>
</evidence>
<dbReference type="GO" id="GO:0006397">
    <property type="term" value="P:mRNA processing"/>
    <property type="evidence" value="ECO:0007669"/>
    <property type="project" value="UniProtKB-KW"/>
</dbReference>
<evidence type="ECO:0000256" key="18">
    <source>
        <dbReference type="PIRSR" id="PIRSR641708-1"/>
    </source>
</evidence>